<dbReference type="Proteomes" id="UP001157418">
    <property type="component" value="Unassembled WGS sequence"/>
</dbReference>
<gene>
    <name evidence="2" type="ORF">LVIROSA_LOCUS14149</name>
</gene>
<proteinExistence type="predicted"/>
<dbReference type="EMBL" id="CAKMRJ010002223">
    <property type="protein sequence ID" value="CAH1427119.1"/>
    <property type="molecule type" value="Genomic_DNA"/>
</dbReference>
<accession>A0AAU9MGT7</accession>
<dbReference type="SUPFAM" id="SSF47576">
    <property type="entry name" value="Calponin-homology domain, CH-domain"/>
    <property type="match status" value="1"/>
</dbReference>
<dbReference type="PANTHER" id="PTHR46756">
    <property type="entry name" value="TRANSGELIN"/>
    <property type="match status" value="1"/>
</dbReference>
<sequence>MVVDDSSSSPSFRELDDVFLQSQARIWLSEVLHTRFDEQISICDLLSDGELLFEVSKQLWNMLLVKYMELKNIKARMFIPVDTRKSSGRYRPYSNVDSFLKVCKVMGLSGVDLFSPSDVVEKRDTRKVCICIRSLSKKARSKRLDVPDFDIVTKTVAMSTEAIRCIRRSLESCTSSDTHGRSKHARLKFRQKSSFVSHQQEDELSCLEESDEAKSSFSDTPYADFLYLDSGDSPDIIDKYTPTHDEFDFDFDFDFDANSEPDDHTTSIPSTLDGKVSVSCNLESRFEEATVQNLEFSARAFSPCWDDAKSDCSVDRDIEAQNRICGTHEDLGDSLVLMKDDITNVAESIQEIGDDDNAKKEDNQLCTKGNIGVHFYSEDETKADSKEERKDEGINCLAEANEKRIVNTEKKSTYIAPLLKTVAKGTAVIGILFLLHLRIRSDGNTNNKSNIVGLSRRKGEKGNKIYPVDKFKFGD</sequence>
<organism evidence="2 3">
    <name type="scientific">Lactuca virosa</name>
    <dbReference type="NCBI Taxonomy" id="75947"/>
    <lineage>
        <taxon>Eukaryota</taxon>
        <taxon>Viridiplantae</taxon>
        <taxon>Streptophyta</taxon>
        <taxon>Embryophyta</taxon>
        <taxon>Tracheophyta</taxon>
        <taxon>Spermatophyta</taxon>
        <taxon>Magnoliopsida</taxon>
        <taxon>eudicotyledons</taxon>
        <taxon>Gunneridae</taxon>
        <taxon>Pentapetalae</taxon>
        <taxon>asterids</taxon>
        <taxon>campanulids</taxon>
        <taxon>Asterales</taxon>
        <taxon>Asteraceae</taxon>
        <taxon>Cichorioideae</taxon>
        <taxon>Cichorieae</taxon>
        <taxon>Lactucinae</taxon>
        <taxon>Lactuca</taxon>
    </lineage>
</organism>
<dbReference type="GO" id="GO:0051764">
    <property type="term" value="P:actin crosslink formation"/>
    <property type="evidence" value="ECO:0007669"/>
    <property type="project" value="TreeGrafter"/>
</dbReference>
<comment type="caution">
    <text evidence="2">The sequence shown here is derived from an EMBL/GenBank/DDBJ whole genome shotgun (WGS) entry which is preliminary data.</text>
</comment>
<dbReference type="GO" id="GO:0008093">
    <property type="term" value="F:cytoskeletal anchor activity"/>
    <property type="evidence" value="ECO:0007669"/>
    <property type="project" value="TreeGrafter"/>
</dbReference>
<dbReference type="PROSITE" id="PS50021">
    <property type="entry name" value="CH"/>
    <property type="match status" value="1"/>
</dbReference>
<dbReference type="CDD" id="cd00014">
    <property type="entry name" value="CH_SF"/>
    <property type="match status" value="1"/>
</dbReference>
<dbReference type="GO" id="GO:0005884">
    <property type="term" value="C:actin filament"/>
    <property type="evidence" value="ECO:0007669"/>
    <property type="project" value="TreeGrafter"/>
</dbReference>
<dbReference type="InterPro" id="IPR001715">
    <property type="entry name" value="CH_dom"/>
</dbReference>
<protein>
    <recommendedName>
        <fullName evidence="1">Calponin-homology (CH) domain-containing protein</fullName>
    </recommendedName>
</protein>
<dbReference type="GO" id="GO:0051015">
    <property type="term" value="F:actin filament binding"/>
    <property type="evidence" value="ECO:0007669"/>
    <property type="project" value="TreeGrafter"/>
</dbReference>
<name>A0AAU9MGT7_9ASTR</name>
<evidence type="ECO:0000313" key="2">
    <source>
        <dbReference type="EMBL" id="CAH1427119.1"/>
    </source>
</evidence>
<dbReference type="AlphaFoldDB" id="A0AAU9MGT7"/>
<dbReference type="Gene3D" id="1.10.418.10">
    <property type="entry name" value="Calponin-like domain"/>
    <property type="match status" value="1"/>
</dbReference>
<reference evidence="2 3" key="1">
    <citation type="submission" date="2022-01" db="EMBL/GenBank/DDBJ databases">
        <authorList>
            <person name="Xiong W."/>
            <person name="Schranz E."/>
        </authorList>
    </citation>
    <scope>NUCLEOTIDE SEQUENCE [LARGE SCALE GENOMIC DNA]</scope>
</reference>
<dbReference type="PANTHER" id="PTHR46756:SF18">
    <property type="entry name" value="GAS2-LIKE PROTEIN PICKLED EGGS"/>
    <property type="match status" value="1"/>
</dbReference>
<evidence type="ECO:0000259" key="1">
    <source>
        <dbReference type="PROSITE" id="PS50021"/>
    </source>
</evidence>
<feature type="domain" description="Calponin-homology (CH)" evidence="1">
    <location>
        <begin position="18"/>
        <end position="140"/>
    </location>
</feature>
<dbReference type="InterPro" id="IPR036872">
    <property type="entry name" value="CH_dom_sf"/>
</dbReference>
<keyword evidence="3" id="KW-1185">Reference proteome</keyword>
<evidence type="ECO:0000313" key="3">
    <source>
        <dbReference type="Proteomes" id="UP001157418"/>
    </source>
</evidence>